<sequence>MLGTCAEDDKLSKLILSLWCLLNVGVPQSGTGAETYLRTLQNNVLIRPCSQSVALDHCLDTRPSGHANSEPEIRRAANVIPGIPLQIIRRSQQIYCDKGLQCYDGKTARRTRRSDEALEVRVSVALTAPSLLDLDAQLYPTITGSVYLEIFQAREAQKHGRDKGDTAMRIRCTIATKRKARLNFQEVRIILAHFIGNLYSIFELFPLVHSVSEHCSDGYVMRGGVRNERVLERVSTHHHEHRVKRSRCVDPSHTWPETALKSRDKEKKKKTESERNDKDILIGRPSRSKSPYSVIGVILDGGSRLERTRNMISALELRGKRPIWRRVNTACGGIILTTRTDLRDIWVNQHVRDALRRQTNCFTSVSACHSSGLTSCSTGKIDVNAANCDKTTFGACHIAARPTYITARGDHTPYREDVTGLMGVCECDQLTTRTTFVEFPCSSRNAVTFRKSVRWDEHPVTYERTFGWKTVNSALHWLAAGQYGKAGVVLTSIMASVTIGSNRTLCPAAVWTSDRQAALTRAATQALRGWLATAGRADLPGLDVRGGIYRRWSGARHPPARGGSHWIRRTSHSLPASLLPAAALYSLPQSSLLSQIRGESARRRVNDEVHSVLSGTLSGSHVVFKSNCAKRIETCKISGSNGKSGRCTVNVSNVADLRIKRRWPLCFDLKQVRSVDALKRTLEKYGFETRVGRKAAQCRGTEIGCAQPARSVYLILNLWSQKQITRPIECCSGEVNGMERELDGSQQHGLESGSGVKGDTHQKVRQPAASSATIPTCENSGVNPAGTRTRFALVRQK</sequence>
<evidence type="ECO:0000313" key="2">
    <source>
        <dbReference type="EMBL" id="KAJ8898200.1"/>
    </source>
</evidence>
<reference evidence="2 3" key="1">
    <citation type="submission" date="2023-02" db="EMBL/GenBank/DDBJ databases">
        <title>LHISI_Scaffold_Assembly.</title>
        <authorList>
            <person name="Stuart O.P."/>
            <person name="Cleave R."/>
            <person name="Magrath M.J.L."/>
            <person name="Mikheyev A.S."/>
        </authorList>
    </citation>
    <scope>NUCLEOTIDE SEQUENCE [LARGE SCALE GENOMIC DNA]</scope>
    <source>
        <strain evidence="2">Daus_M_001</strain>
        <tissue evidence="2">Leg muscle</tissue>
    </source>
</reference>
<evidence type="ECO:0000313" key="3">
    <source>
        <dbReference type="Proteomes" id="UP001159363"/>
    </source>
</evidence>
<feature type="region of interest" description="Disordered" evidence="1">
    <location>
        <begin position="741"/>
        <end position="785"/>
    </location>
</feature>
<feature type="compositionally biased region" description="Polar residues" evidence="1">
    <location>
        <begin position="768"/>
        <end position="782"/>
    </location>
</feature>
<gene>
    <name evidence="2" type="ORF">PR048_003560</name>
</gene>
<dbReference type="Proteomes" id="UP001159363">
    <property type="component" value="Chromosome 1"/>
</dbReference>
<keyword evidence="3" id="KW-1185">Reference proteome</keyword>
<protein>
    <submittedName>
        <fullName evidence="2">Uncharacterized protein</fullName>
    </submittedName>
</protein>
<feature type="region of interest" description="Disordered" evidence="1">
    <location>
        <begin position="235"/>
        <end position="288"/>
    </location>
</feature>
<proteinExistence type="predicted"/>
<comment type="caution">
    <text evidence="2">The sequence shown here is derived from an EMBL/GenBank/DDBJ whole genome shotgun (WGS) entry which is preliminary data.</text>
</comment>
<accession>A0ABQ9INF8</accession>
<feature type="compositionally biased region" description="Basic and acidic residues" evidence="1">
    <location>
        <begin position="260"/>
        <end position="281"/>
    </location>
</feature>
<name>A0ABQ9INF8_9NEOP</name>
<organism evidence="2 3">
    <name type="scientific">Dryococelus australis</name>
    <dbReference type="NCBI Taxonomy" id="614101"/>
    <lineage>
        <taxon>Eukaryota</taxon>
        <taxon>Metazoa</taxon>
        <taxon>Ecdysozoa</taxon>
        <taxon>Arthropoda</taxon>
        <taxon>Hexapoda</taxon>
        <taxon>Insecta</taxon>
        <taxon>Pterygota</taxon>
        <taxon>Neoptera</taxon>
        <taxon>Polyneoptera</taxon>
        <taxon>Phasmatodea</taxon>
        <taxon>Verophasmatodea</taxon>
        <taxon>Anareolatae</taxon>
        <taxon>Phasmatidae</taxon>
        <taxon>Eurycanthinae</taxon>
        <taxon>Dryococelus</taxon>
    </lineage>
</organism>
<evidence type="ECO:0000256" key="1">
    <source>
        <dbReference type="SAM" id="MobiDB-lite"/>
    </source>
</evidence>
<dbReference type="EMBL" id="JARBHB010000001">
    <property type="protein sequence ID" value="KAJ8898200.1"/>
    <property type="molecule type" value="Genomic_DNA"/>
</dbReference>